<gene>
    <name evidence="3" type="ORF">A2U01_0008382</name>
</gene>
<dbReference type="AlphaFoldDB" id="A0A392MJH0"/>
<dbReference type="Proteomes" id="UP000265520">
    <property type="component" value="Unassembled WGS sequence"/>
</dbReference>
<name>A0A392MJH0_9FABA</name>
<evidence type="ECO:0000256" key="1">
    <source>
        <dbReference type="ARBA" id="ARBA00006524"/>
    </source>
</evidence>
<proteinExistence type="inferred from homology"/>
<reference evidence="3 4" key="1">
    <citation type="journal article" date="2018" name="Front. Plant Sci.">
        <title>Red Clover (Trifolium pratense) and Zigzag Clover (T. medium) - A Picture of Genomic Similarities and Differences.</title>
        <authorList>
            <person name="Dluhosova J."/>
            <person name="Istvanek J."/>
            <person name="Nedelnik J."/>
            <person name="Repkova J."/>
        </authorList>
    </citation>
    <scope>NUCLEOTIDE SEQUENCE [LARGE SCALE GENOMIC DNA]</scope>
    <source>
        <strain evidence="4">cv. 10/8</strain>
        <tissue evidence="3">Leaf</tissue>
    </source>
</reference>
<comment type="caution">
    <text evidence="3">The sequence shown here is derived from an EMBL/GenBank/DDBJ whole genome shotgun (WGS) entry which is preliminary data.</text>
</comment>
<dbReference type="InterPro" id="IPR019398">
    <property type="entry name" value="Pre-rRNA_process_TSR2"/>
</dbReference>
<keyword evidence="2" id="KW-0698">rRNA processing</keyword>
<sequence>MEAGSSRVLLPCSQGREESMEVFREGIELAMNFCRAFQFYVTLGYFGSQPSLRIQNFFDSIFSLFIQSKEPPTKIELMRQLNPLHTLPCSLDDDIEEVSDQLLAMYQECLCGDFSSIQIIKEANARRLMWKRVNKFELESPFSEKIKKANLTRFDTMWRKKDRRHAREVAALKNEEKA</sequence>
<feature type="non-terminal residue" evidence="3">
    <location>
        <position position="178"/>
    </location>
</feature>
<evidence type="ECO:0000313" key="3">
    <source>
        <dbReference type="EMBL" id="MCH87511.1"/>
    </source>
</evidence>
<keyword evidence="4" id="KW-1185">Reference proteome</keyword>
<accession>A0A392MJH0</accession>
<dbReference type="PANTHER" id="PTHR21250">
    <property type="entry name" value="PRE-RRNA-PROCESSING PROTEIN TSR2 HOMOLOG"/>
    <property type="match status" value="1"/>
</dbReference>
<comment type="similarity">
    <text evidence="1">Belongs to the TSR2 family.</text>
</comment>
<organism evidence="3 4">
    <name type="scientific">Trifolium medium</name>
    <dbReference type="NCBI Taxonomy" id="97028"/>
    <lineage>
        <taxon>Eukaryota</taxon>
        <taxon>Viridiplantae</taxon>
        <taxon>Streptophyta</taxon>
        <taxon>Embryophyta</taxon>
        <taxon>Tracheophyta</taxon>
        <taxon>Spermatophyta</taxon>
        <taxon>Magnoliopsida</taxon>
        <taxon>eudicotyledons</taxon>
        <taxon>Gunneridae</taxon>
        <taxon>Pentapetalae</taxon>
        <taxon>rosids</taxon>
        <taxon>fabids</taxon>
        <taxon>Fabales</taxon>
        <taxon>Fabaceae</taxon>
        <taxon>Papilionoideae</taxon>
        <taxon>50 kb inversion clade</taxon>
        <taxon>NPAAA clade</taxon>
        <taxon>Hologalegina</taxon>
        <taxon>IRL clade</taxon>
        <taxon>Trifolieae</taxon>
        <taxon>Trifolium</taxon>
    </lineage>
</organism>
<evidence type="ECO:0000256" key="2">
    <source>
        <dbReference type="ARBA" id="ARBA00022552"/>
    </source>
</evidence>
<dbReference type="EMBL" id="LXQA010012348">
    <property type="protein sequence ID" value="MCH87511.1"/>
    <property type="molecule type" value="Genomic_DNA"/>
</dbReference>
<evidence type="ECO:0000313" key="4">
    <source>
        <dbReference type="Proteomes" id="UP000265520"/>
    </source>
</evidence>
<protein>
    <submittedName>
        <fullName evidence="3">Pre-rRNA-processing TSR2-like protein</fullName>
    </submittedName>
</protein>
<dbReference type="GO" id="GO:0006364">
    <property type="term" value="P:rRNA processing"/>
    <property type="evidence" value="ECO:0007669"/>
    <property type="project" value="UniProtKB-KW"/>
</dbReference>